<keyword evidence="2" id="KW-1185">Reference proteome</keyword>
<dbReference type="RefSeq" id="WP_254758457.1">
    <property type="nucleotide sequence ID" value="NZ_JANCLT010000003.1"/>
</dbReference>
<dbReference type="EMBL" id="JANCLT010000003">
    <property type="protein sequence ID" value="MCP8968554.1"/>
    <property type="molecule type" value="Genomic_DNA"/>
</dbReference>
<accession>A0AA41X8C2</accession>
<dbReference type="AlphaFoldDB" id="A0AA41X8C2"/>
<comment type="caution">
    <text evidence="1">The sequence shown here is derived from an EMBL/GenBank/DDBJ whole genome shotgun (WGS) entry which is preliminary data.</text>
</comment>
<name>A0AA41X8C2_9BACI</name>
<sequence length="74" mass="8943">MDEEIWEELRRLHERVQECERKLEEKLQGCPCWHMLKHIVYASQIIAPAWVLLIKISDMLLAETLARKEFEYCV</sequence>
<organism evidence="1 2">
    <name type="scientific">Ectobacillus ponti</name>
    <dbReference type="NCBI Taxonomy" id="2961894"/>
    <lineage>
        <taxon>Bacteria</taxon>
        <taxon>Bacillati</taxon>
        <taxon>Bacillota</taxon>
        <taxon>Bacilli</taxon>
        <taxon>Bacillales</taxon>
        <taxon>Bacillaceae</taxon>
        <taxon>Ectobacillus</taxon>
    </lineage>
</organism>
<protein>
    <submittedName>
        <fullName evidence="1">Uncharacterized protein</fullName>
    </submittedName>
</protein>
<evidence type="ECO:0000313" key="1">
    <source>
        <dbReference type="EMBL" id="MCP8968554.1"/>
    </source>
</evidence>
<dbReference type="Proteomes" id="UP001156102">
    <property type="component" value="Unassembled WGS sequence"/>
</dbReference>
<evidence type="ECO:0000313" key="2">
    <source>
        <dbReference type="Proteomes" id="UP001156102"/>
    </source>
</evidence>
<reference evidence="1" key="1">
    <citation type="submission" date="2022-07" db="EMBL/GenBank/DDBJ databases">
        <authorList>
            <person name="Li W.-J."/>
            <person name="Deng Q.-Q."/>
        </authorList>
    </citation>
    <scope>NUCLEOTIDE SEQUENCE</scope>
    <source>
        <strain evidence="1">SYSU M60031</strain>
    </source>
</reference>
<proteinExistence type="predicted"/>
<gene>
    <name evidence="1" type="ORF">NK662_08370</name>
</gene>